<dbReference type="GO" id="GO:0004318">
    <property type="term" value="F:enoyl-[acyl-carrier-protein] reductase (NADH) activity"/>
    <property type="evidence" value="ECO:0007669"/>
    <property type="project" value="UniProtKB-EC"/>
</dbReference>
<dbReference type="EC" id="1.3.1.9" evidence="12"/>
<feature type="active site" description="Proton acceptor" evidence="13">
    <location>
        <position position="147"/>
    </location>
</feature>
<evidence type="ECO:0000256" key="14">
    <source>
        <dbReference type="PIRSR" id="PIRSR000094-2"/>
    </source>
</evidence>
<keyword evidence="5" id="KW-0276">Fatty acid metabolism</keyword>
<sequence>MTTGLLQGKKGLITGIANNMSISWAIAQLAKKHGAELWFTYQSEVLEKRVKPLAEEIGCNVVSELDVTNPKSISNLFDDIKEKWGSFDFLLHGMAFADKNELKGRYVDTSLENFHNSLHISCYSLLELSRSAEALMHDGGSIVTLTYYGAEKVIPNYNVMGVAKAALEASIKYLANDMGENNIRVNAISAGPIKTLASSAIGDFSTMLKSHAATAPLKRNTTQEDVGGAAVYLFSALSEGVTGEVHYVDCGYNIMGSNKLL</sequence>
<dbReference type="PIRSF" id="PIRSF000094">
    <property type="entry name" value="Enoyl-ACP_rdct"/>
    <property type="match status" value="1"/>
</dbReference>
<evidence type="ECO:0000256" key="10">
    <source>
        <dbReference type="ARBA" id="ARBA00024967"/>
    </source>
</evidence>
<evidence type="ECO:0000256" key="5">
    <source>
        <dbReference type="ARBA" id="ARBA00022832"/>
    </source>
</evidence>
<dbReference type="UniPathway" id="UPA00094"/>
<feature type="binding site" evidence="15">
    <location>
        <begin position="193"/>
        <end position="197"/>
    </location>
    <ligand>
        <name>NAD(+)</name>
        <dbReference type="ChEBI" id="CHEBI:57540"/>
    </ligand>
</feature>
<keyword evidence="9 12" id="KW-0275">Fatty acid biosynthesis</keyword>
<evidence type="ECO:0000313" key="17">
    <source>
        <dbReference type="Proteomes" id="UP000033556"/>
    </source>
</evidence>
<feature type="binding site" evidence="15">
    <location>
        <position position="94"/>
    </location>
    <ligand>
        <name>NAD(+)</name>
        <dbReference type="ChEBI" id="CHEBI:57540"/>
    </ligand>
</feature>
<dbReference type="SUPFAM" id="SSF51735">
    <property type="entry name" value="NAD(P)-binding Rossmann-fold domains"/>
    <property type="match status" value="1"/>
</dbReference>
<dbReference type="FunFam" id="3.40.50.720:FF:000054">
    <property type="entry name" value="Enoyl-[acyl-carrier-protein] reductase [NADH]"/>
    <property type="match status" value="1"/>
</dbReference>
<keyword evidence="6 12" id="KW-0560">Oxidoreductase</keyword>
<evidence type="ECO:0000313" key="16">
    <source>
        <dbReference type="EMBL" id="KJV61968.1"/>
    </source>
</evidence>
<dbReference type="InterPro" id="IPR002347">
    <property type="entry name" value="SDR_fam"/>
</dbReference>
<protein>
    <recommendedName>
        <fullName evidence="12">Enoyl-[acyl-carrier-protein] reductase [NADH]</fullName>
        <ecNumber evidence="12">1.3.1.9</ecNumber>
    </recommendedName>
</protein>
<feature type="binding site" evidence="15">
    <location>
        <position position="42"/>
    </location>
    <ligand>
        <name>NAD(+)</name>
        <dbReference type="ChEBI" id="CHEBI:57540"/>
    </ligand>
</feature>
<dbReference type="GO" id="GO:0006633">
    <property type="term" value="P:fatty acid biosynthetic process"/>
    <property type="evidence" value="ECO:0007669"/>
    <property type="project" value="UniProtKB-UniPathway"/>
</dbReference>
<evidence type="ECO:0000256" key="11">
    <source>
        <dbReference type="ARBA" id="ARBA00048572"/>
    </source>
</evidence>
<evidence type="ECO:0000256" key="7">
    <source>
        <dbReference type="ARBA" id="ARBA00023027"/>
    </source>
</evidence>
<keyword evidence="8" id="KW-0443">Lipid metabolism</keyword>
<dbReference type="AlphaFoldDB" id="A0A0F3N1V1"/>
<feature type="binding site" evidence="14">
    <location>
        <position position="97"/>
    </location>
    <ligand>
        <name>substrate</name>
    </ligand>
</feature>
<keyword evidence="4 12" id="KW-0444">Lipid biosynthesis</keyword>
<evidence type="ECO:0000256" key="12">
    <source>
        <dbReference type="PIRNR" id="PIRNR000094"/>
    </source>
</evidence>
<dbReference type="NCBIfam" id="NF005145">
    <property type="entry name" value="PRK06603.1"/>
    <property type="match status" value="1"/>
</dbReference>
<evidence type="ECO:0000256" key="13">
    <source>
        <dbReference type="PIRSR" id="PIRSR000094-1"/>
    </source>
</evidence>
<comment type="subunit">
    <text evidence="3">Homotetramer.</text>
</comment>
<dbReference type="Proteomes" id="UP000033556">
    <property type="component" value="Unassembled WGS sequence"/>
</dbReference>
<dbReference type="InterPro" id="IPR014358">
    <property type="entry name" value="Enoyl-ACP_Rdtase_NADH"/>
</dbReference>
<comment type="function">
    <text evidence="10">Catalyzes the reduction of a carbon-carbon double bond in an enoyl moiety that is covalently linked to an acyl carrier protein (ACP). Involved in the elongation cycle of fatty acid which are used in the lipid metabolism.</text>
</comment>
<evidence type="ECO:0000256" key="1">
    <source>
        <dbReference type="ARBA" id="ARBA00005194"/>
    </source>
</evidence>
<dbReference type="PANTHER" id="PTHR43159:SF2">
    <property type="entry name" value="ENOYL-[ACYL-CARRIER-PROTEIN] REDUCTASE [NADH], CHLOROPLASTIC"/>
    <property type="match status" value="1"/>
</dbReference>
<evidence type="ECO:0000256" key="8">
    <source>
        <dbReference type="ARBA" id="ARBA00023098"/>
    </source>
</evidence>
<dbReference type="CDD" id="cd05372">
    <property type="entry name" value="ENR_SDR"/>
    <property type="match status" value="1"/>
</dbReference>
<comment type="catalytic activity">
    <reaction evidence="11 12">
        <text>a 2,3-saturated acyl-[ACP] + NAD(+) = a (2E)-enoyl-[ACP] + NADH + H(+)</text>
        <dbReference type="Rhea" id="RHEA:10240"/>
        <dbReference type="Rhea" id="RHEA-COMP:9925"/>
        <dbReference type="Rhea" id="RHEA-COMP:9926"/>
        <dbReference type="ChEBI" id="CHEBI:15378"/>
        <dbReference type="ChEBI" id="CHEBI:57540"/>
        <dbReference type="ChEBI" id="CHEBI:57945"/>
        <dbReference type="ChEBI" id="CHEBI:78784"/>
        <dbReference type="ChEBI" id="CHEBI:78785"/>
        <dbReference type="EC" id="1.3.1.9"/>
    </reaction>
</comment>
<accession>A0A0F3N1V1</accession>
<dbReference type="PRINTS" id="PR00081">
    <property type="entry name" value="GDHRDH"/>
</dbReference>
<name>A0A0F3N1V1_RICAM</name>
<comment type="similarity">
    <text evidence="2 12">Belongs to the short-chain dehydrogenases/reductases (SDR) family. FabI subfamily.</text>
</comment>
<dbReference type="Pfam" id="PF13561">
    <property type="entry name" value="adh_short_C2"/>
    <property type="match status" value="1"/>
</dbReference>
<feature type="binding site" evidence="15">
    <location>
        <position position="164"/>
    </location>
    <ligand>
        <name>NAD(+)</name>
        <dbReference type="ChEBI" id="CHEBI:57540"/>
    </ligand>
</feature>
<evidence type="ECO:0000256" key="15">
    <source>
        <dbReference type="PIRSR" id="PIRSR000094-3"/>
    </source>
</evidence>
<comment type="pathway">
    <text evidence="1">Lipid metabolism; fatty acid biosynthesis.</text>
</comment>
<dbReference type="FunFam" id="1.10.8.400:FF:000001">
    <property type="entry name" value="Enoyl-[acyl-carrier-protein] reductase [NADH]"/>
    <property type="match status" value="1"/>
</dbReference>
<dbReference type="Gene3D" id="3.40.50.720">
    <property type="entry name" value="NAD(P)-binding Rossmann-like Domain"/>
    <property type="match status" value="1"/>
</dbReference>
<feature type="binding site" evidence="15">
    <location>
        <position position="15"/>
    </location>
    <ligand>
        <name>NAD(+)</name>
        <dbReference type="ChEBI" id="CHEBI:57540"/>
    </ligand>
</feature>
<evidence type="ECO:0000256" key="4">
    <source>
        <dbReference type="ARBA" id="ARBA00022516"/>
    </source>
</evidence>
<dbReference type="Gene3D" id="1.10.8.400">
    <property type="entry name" value="Enoyl acyl carrier protein reductase"/>
    <property type="match status" value="1"/>
</dbReference>
<dbReference type="InterPro" id="IPR036291">
    <property type="entry name" value="NAD(P)-bd_dom_sf"/>
</dbReference>
<evidence type="ECO:0000256" key="9">
    <source>
        <dbReference type="ARBA" id="ARBA00023160"/>
    </source>
</evidence>
<dbReference type="EMBL" id="LANR01000001">
    <property type="protein sequence ID" value="KJV61968.1"/>
    <property type="molecule type" value="Genomic_DNA"/>
</dbReference>
<keyword evidence="7 12" id="KW-0520">NAD</keyword>
<feature type="binding site" evidence="15">
    <location>
        <begin position="66"/>
        <end position="67"/>
    </location>
    <ligand>
        <name>NAD(+)</name>
        <dbReference type="ChEBI" id="CHEBI:57540"/>
    </ligand>
</feature>
<organism evidence="16 17">
    <name type="scientific">Rickettsia amblyommatis str. Ac/Pa</name>
    <dbReference type="NCBI Taxonomy" id="1359164"/>
    <lineage>
        <taxon>Bacteria</taxon>
        <taxon>Pseudomonadati</taxon>
        <taxon>Pseudomonadota</taxon>
        <taxon>Alphaproteobacteria</taxon>
        <taxon>Rickettsiales</taxon>
        <taxon>Rickettsiaceae</taxon>
        <taxon>Rickettsieae</taxon>
        <taxon>Rickettsia</taxon>
        <taxon>spotted fever group</taxon>
    </lineage>
</organism>
<comment type="caution">
    <text evidence="16">The sequence shown here is derived from an EMBL/GenBank/DDBJ whole genome shotgun (WGS) entry which is preliminary data.</text>
</comment>
<proteinExistence type="inferred from homology"/>
<keyword evidence="17" id="KW-1185">Reference proteome</keyword>
<evidence type="ECO:0000256" key="3">
    <source>
        <dbReference type="ARBA" id="ARBA00011881"/>
    </source>
</evidence>
<feature type="active site" description="Proton acceptor" evidence="13">
    <location>
        <position position="157"/>
    </location>
</feature>
<dbReference type="PANTHER" id="PTHR43159">
    <property type="entry name" value="ENOYL-[ACYL-CARRIER-PROTEIN] REDUCTASE"/>
    <property type="match status" value="1"/>
</dbReference>
<dbReference type="PATRIC" id="fig|1359164.3.peg.974"/>
<dbReference type="RefSeq" id="WP_045800277.1">
    <property type="nucleotide sequence ID" value="NZ_LANR01000001.1"/>
</dbReference>
<evidence type="ECO:0000256" key="6">
    <source>
        <dbReference type="ARBA" id="ARBA00023002"/>
    </source>
</evidence>
<reference evidence="16 17" key="1">
    <citation type="submission" date="2015-01" db="EMBL/GenBank/DDBJ databases">
        <title>Genome Sequencing of Rickettsiales.</title>
        <authorList>
            <person name="Daugherty S.C."/>
            <person name="Su Q."/>
            <person name="Abolude K."/>
            <person name="Beier-Sexton M."/>
            <person name="Carlyon J.A."/>
            <person name="Carter R."/>
            <person name="Day N.P."/>
            <person name="Dumler S.J."/>
            <person name="Dyachenko V."/>
            <person name="Godinez A."/>
            <person name="Kurtti T.J."/>
            <person name="Lichay M."/>
            <person name="Mullins K.E."/>
            <person name="Ott S."/>
            <person name="Pappas-Brown V."/>
            <person name="Paris D.H."/>
            <person name="Patel P."/>
            <person name="Richards A.L."/>
            <person name="Sadzewicz L."/>
            <person name="Sears K."/>
            <person name="Seidman D."/>
            <person name="Sengamalay N."/>
            <person name="Stenos J."/>
            <person name="Tallon L.J."/>
            <person name="Vincent G."/>
            <person name="Fraser C.M."/>
            <person name="Munderloh U."/>
            <person name="Dunning-Hotopp J.C."/>
        </authorList>
    </citation>
    <scope>NUCLEOTIDE SEQUENCE [LARGE SCALE GENOMIC DNA]</scope>
    <source>
        <strain evidence="16 17">Ac/Pa</strain>
    </source>
</reference>
<evidence type="ECO:0000256" key="2">
    <source>
        <dbReference type="ARBA" id="ARBA00009233"/>
    </source>
</evidence>
<gene>
    <name evidence="16" type="primary">fabI</name>
    <name evidence="16" type="ORF">APHACPA_0986</name>
</gene>
<feature type="binding site" evidence="15">
    <location>
        <begin position="21"/>
        <end position="22"/>
    </location>
    <ligand>
        <name>NAD(+)</name>
        <dbReference type="ChEBI" id="CHEBI:57540"/>
    </ligand>
</feature>